<name>A0A2T0BR37_9CLOT</name>
<dbReference type="Pfam" id="PF18994">
    <property type="entry name" value="Prophage_tailD1"/>
    <property type="match status" value="1"/>
</dbReference>
<evidence type="ECO:0000313" key="4">
    <source>
        <dbReference type="Proteomes" id="UP000237798"/>
    </source>
</evidence>
<dbReference type="InterPro" id="IPR007119">
    <property type="entry name" value="Phage_tail_spike_N"/>
</dbReference>
<dbReference type="NCBIfam" id="TIGR01665">
    <property type="entry name" value="put_anti_recept"/>
    <property type="match status" value="1"/>
</dbReference>
<sequence length="618" mass="68679">MMCVYDKKTAKGNFDNSGLGVLSDAVSCYITEELNGDYSLELEYYANSKKAKYLTEWNIIKAEGQLFRIYKVEKSSEVKNIIKVWSKHIFYDLLYYFIENMQAENCSVKTALQKSLVGDLITIYSADSDIITSNSISITEKNPVEAIFSIIAIWGCGELKRDNFDIKILKTIGSDAGVLIAQGKNITGLKFNIDTTSVVTKLYPVGKNGVKLTEKYISVPNWNSDAYPPFPIIKKVEFKDAEDEVTLRSLAQEAAEVTGLSRVNIDVDFVELSRTKEYENYRHLQTVNVGDLVIVRHKDFGIDVKVPVIKIKKDVLTGVNAEVELGQPRDSIFNKLDTANIKTTLDELGNKVAASFSSMLYYANPVPLTVGTSPVEPVYLGITAAADTNLSINFSMYCTAESSCTITIQIQLDNVDIVFTPKQKLQQGDNVVGMPLGIPQVQQGAHYIAVFLKVDTGTINIPMFNLQCMIDGRNLQGGLSAQHPHAECLESQKLVNINSLYLSKVKSNYMGTEFQNPLTQTVGIHETADISAIINGKNMNTNYAVSIKKYGDILYFTPQYKYRYSIDEDVLILDSDGLCFRTIYEGTAASESVDSGKMYSFELLDSGNFAGIEKLEVE</sequence>
<feature type="domain" description="Prophage endopeptidase tail N-terminal" evidence="2">
    <location>
        <begin position="19"/>
        <end position="88"/>
    </location>
</feature>
<gene>
    <name evidence="3" type="ORF">CLLU_06420</name>
</gene>
<proteinExistence type="predicted"/>
<dbReference type="OrthoDB" id="4387735at2"/>
<evidence type="ECO:0000259" key="2">
    <source>
        <dbReference type="Pfam" id="PF18994"/>
    </source>
</evidence>
<dbReference type="Pfam" id="PF06605">
    <property type="entry name" value="Prophage_tail"/>
    <property type="match status" value="1"/>
</dbReference>
<evidence type="ECO:0000259" key="1">
    <source>
        <dbReference type="Pfam" id="PF06605"/>
    </source>
</evidence>
<protein>
    <submittedName>
        <fullName evidence="3">Prophage endopeptidase tail</fullName>
    </submittedName>
</protein>
<keyword evidence="4" id="KW-1185">Reference proteome</keyword>
<dbReference type="EMBL" id="PVXP01000005">
    <property type="protein sequence ID" value="PRR86326.1"/>
    <property type="molecule type" value="Genomic_DNA"/>
</dbReference>
<dbReference type="InterPro" id="IPR044051">
    <property type="entry name" value="Prophage_tail_N"/>
</dbReference>
<dbReference type="InterPro" id="IPR010572">
    <property type="entry name" value="Tail_dom"/>
</dbReference>
<dbReference type="RefSeq" id="WP_106008147.1">
    <property type="nucleotide sequence ID" value="NZ_PVXP01000005.1"/>
</dbReference>
<comment type="caution">
    <text evidence="3">The sequence shown here is derived from an EMBL/GenBank/DDBJ whole genome shotgun (WGS) entry which is preliminary data.</text>
</comment>
<dbReference type="AlphaFoldDB" id="A0A2T0BR37"/>
<dbReference type="Proteomes" id="UP000237798">
    <property type="component" value="Unassembled WGS sequence"/>
</dbReference>
<accession>A0A2T0BR37</accession>
<evidence type="ECO:0000313" key="3">
    <source>
        <dbReference type="EMBL" id="PRR86326.1"/>
    </source>
</evidence>
<reference evidence="3 4" key="1">
    <citation type="submission" date="2018-03" db="EMBL/GenBank/DDBJ databases">
        <title>Genome sequence of Clostridium luticellarii DSM 29923.</title>
        <authorList>
            <person name="Poehlein A."/>
            <person name="Daniel R."/>
        </authorList>
    </citation>
    <scope>NUCLEOTIDE SEQUENCE [LARGE SCALE GENOMIC DNA]</scope>
    <source>
        <strain evidence="3 4">DSM 29923</strain>
    </source>
</reference>
<feature type="domain" description="Tail spike" evidence="1">
    <location>
        <begin position="90"/>
        <end position="332"/>
    </location>
</feature>
<organism evidence="3 4">
    <name type="scientific">Clostridium luticellarii</name>
    <dbReference type="NCBI Taxonomy" id="1691940"/>
    <lineage>
        <taxon>Bacteria</taxon>
        <taxon>Bacillati</taxon>
        <taxon>Bacillota</taxon>
        <taxon>Clostridia</taxon>
        <taxon>Eubacteriales</taxon>
        <taxon>Clostridiaceae</taxon>
        <taxon>Clostridium</taxon>
    </lineage>
</organism>